<name>A0ABM9MM73_9LACO</name>
<proteinExistence type="predicted"/>
<dbReference type="Proteomes" id="UP001314166">
    <property type="component" value="Unassembled WGS sequence"/>
</dbReference>
<accession>A0ABM9MM73</accession>
<feature type="compositionally biased region" description="Low complexity" evidence="1">
    <location>
        <begin position="167"/>
        <end position="182"/>
    </location>
</feature>
<dbReference type="InterPro" id="IPR011855">
    <property type="entry name" value="Phgtail_TP901_1"/>
</dbReference>
<comment type="caution">
    <text evidence="2">The sequence shown here is derived from an EMBL/GenBank/DDBJ whole genome shotgun (WGS) entry which is preliminary data.</text>
</comment>
<dbReference type="Pfam" id="PF06199">
    <property type="entry name" value="Phage_tail_2"/>
    <property type="match status" value="1"/>
</dbReference>
<evidence type="ECO:0000313" key="3">
    <source>
        <dbReference type="Proteomes" id="UP001314166"/>
    </source>
</evidence>
<evidence type="ECO:0008006" key="4">
    <source>
        <dbReference type="Google" id="ProtNLM"/>
    </source>
</evidence>
<dbReference type="NCBIfam" id="TIGR02126">
    <property type="entry name" value="phgtail_TP901_1"/>
    <property type="match status" value="1"/>
</dbReference>
<dbReference type="InterPro" id="IPR022345">
    <property type="entry name" value="Phage_69_Orf23_MTP"/>
</dbReference>
<evidence type="ECO:0000256" key="1">
    <source>
        <dbReference type="SAM" id="MobiDB-lite"/>
    </source>
</evidence>
<gene>
    <name evidence="2" type="ORF">R55214_HHFBAMCI_00118</name>
</gene>
<reference evidence="2 3" key="1">
    <citation type="submission" date="2023-10" db="EMBL/GenBank/DDBJ databases">
        <authorList>
            <person name="Botero Cardona J."/>
        </authorList>
    </citation>
    <scope>NUCLEOTIDE SEQUENCE [LARGE SCALE GENOMIC DNA]</scope>
    <source>
        <strain evidence="2 3">R-55214</strain>
    </source>
</reference>
<sequence length="182" mass="19680">MADQLVKQSGGKAIVFARLRSNQATQEGTRVAYQTTYSYKLSRDSKTEDTKDGKVTKGGALEGTLSLELLSSNQAIVRDLESAQVNAYPLDFWIVFTDTPGTKSGTYAGRYMIADLTSFEETGDSDNSVSVKIEASIQDGYARLGDVTLSVDQQDNGYDFKDLGKVSTSETTSTNTAPTPTK</sequence>
<dbReference type="RefSeq" id="WP_338343156.1">
    <property type="nucleotide sequence ID" value="NZ_CAUZLH010000001.1"/>
</dbReference>
<dbReference type="PRINTS" id="PR01997">
    <property type="entry name" value="MTP2FAMILY"/>
</dbReference>
<organism evidence="2 3">
    <name type="scientific">Fructobacillus evanidus</name>
    <dbReference type="NCBI Taxonomy" id="3064281"/>
    <lineage>
        <taxon>Bacteria</taxon>
        <taxon>Bacillati</taxon>
        <taxon>Bacillota</taxon>
        <taxon>Bacilli</taxon>
        <taxon>Lactobacillales</taxon>
        <taxon>Lactobacillaceae</taxon>
        <taxon>Fructobacillus</taxon>
    </lineage>
</organism>
<keyword evidence="3" id="KW-1185">Reference proteome</keyword>
<dbReference type="EMBL" id="CAUZMB010000001">
    <property type="protein sequence ID" value="CAK1225956.1"/>
    <property type="molecule type" value="Genomic_DNA"/>
</dbReference>
<protein>
    <recommendedName>
        <fullName evidence="4">Phage major tail protein, TP901-1 family</fullName>
    </recommendedName>
</protein>
<feature type="region of interest" description="Disordered" evidence="1">
    <location>
        <begin position="155"/>
        <end position="182"/>
    </location>
</feature>
<evidence type="ECO:0000313" key="2">
    <source>
        <dbReference type="EMBL" id="CAK1225956.1"/>
    </source>
</evidence>